<evidence type="ECO:0000259" key="4">
    <source>
        <dbReference type="PROSITE" id="PS50075"/>
    </source>
</evidence>
<dbReference type="PROSITE" id="PS00455">
    <property type="entry name" value="AMP_BINDING"/>
    <property type="match status" value="1"/>
</dbReference>
<evidence type="ECO:0000256" key="2">
    <source>
        <dbReference type="ARBA" id="ARBA00022450"/>
    </source>
</evidence>
<feature type="domain" description="Carrier" evidence="4">
    <location>
        <begin position="983"/>
        <end position="1058"/>
    </location>
</feature>
<proteinExistence type="predicted"/>
<evidence type="ECO:0000313" key="6">
    <source>
        <dbReference type="Proteomes" id="UP000618445"/>
    </source>
</evidence>
<dbReference type="PROSITE" id="PS50075">
    <property type="entry name" value="CARRIER"/>
    <property type="match status" value="1"/>
</dbReference>
<dbReference type="SUPFAM" id="SSF47336">
    <property type="entry name" value="ACP-like"/>
    <property type="match status" value="1"/>
</dbReference>
<dbReference type="Gene3D" id="3.30.300.30">
    <property type="match status" value="1"/>
</dbReference>
<dbReference type="InterPro" id="IPR029058">
    <property type="entry name" value="AB_hydrolase_fold"/>
</dbReference>
<comment type="cofactor">
    <cofactor evidence="1">
        <name>pantetheine 4'-phosphate</name>
        <dbReference type="ChEBI" id="CHEBI:47942"/>
    </cofactor>
</comment>
<dbReference type="SUPFAM" id="SSF53474">
    <property type="entry name" value="alpha/beta-Hydrolases"/>
    <property type="match status" value="1"/>
</dbReference>
<dbReference type="RefSeq" id="WP_190581670.1">
    <property type="nucleotide sequence ID" value="NZ_CAWPQU010000051.1"/>
</dbReference>
<dbReference type="Pfam" id="PF13193">
    <property type="entry name" value="AMP-binding_C"/>
    <property type="match status" value="1"/>
</dbReference>
<dbReference type="Pfam" id="PF00975">
    <property type="entry name" value="Thioesterase"/>
    <property type="match status" value="1"/>
</dbReference>
<dbReference type="Gene3D" id="3.30.559.10">
    <property type="entry name" value="Chloramphenicol acetyltransferase-like domain"/>
    <property type="match status" value="1"/>
</dbReference>
<dbReference type="NCBIfam" id="TIGR01733">
    <property type="entry name" value="AA-adenyl-dom"/>
    <property type="match status" value="1"/>
</dbReference>
<dbReference type="InterPro" id="IPR000873">
    <property type="entry name" value="AMP-dep_synth/lig_dom"/>
</dbReference>
<evidence type="ECO:0000256" key="1">
    <source>
        <dbReference type="ARBA" id="ARBA00001957"/>
    </source>
</evidence>
<reference evidence="5 6" key="1">
    <citation type="journal article" date="2020" name="ISME J.">
        <title>Comparative genomics reveals insights into cyanobacterial evolution and habitat adaptation.</title>
        <authorList>
            <person name="Chen M.Y."/>
            <person name="Teng W.K."/>
            <person name="Zhao L."/>
            <person name="Hu C.X."/>
            <person name="Zhou Y.K."/>
            <person name="Han B.P."/>
            <person name="Song L.R."/>
            <person name="Shu W.S."/>
        </authorList>
    </citation>
    <scope>NUCLEOTIDE SEQUENCE [LARGE SCALE GENOMIC DNA]</scope>
    <source>
        <strain evidence="5 6">FACHB-1050</strain>
    </source>
</reference>
<dbReference type="InterPro" id="IPR010071">
    <property type="entry name" value="AA_adenyl_dom"/>
</dbReference>
<dbReference type="SUPFAM" id="SSF52777">
    <property type="entry name" value="CoA-dependent acyltransferases"/>
    <property type="match status" value="2"/>
</dbReference>
<dbReference type="SMART" id="SM00823">
    <property type="entry name" value="PKS_PP"/>
    <property type="match status" value="1"/>
</dbReference>
<dbReference type="InterPro" id="IPR001242">
    <property type="entry name" value="Condensation_dom"/>
</dbReference>
<dbReference type="InterPro" id="IPR020845">
    <property type="entry name" value="AMP-binding_CS"/>
</dbReference>
<dbReference type="CDD" id="cd05930">
    <property type="entry name" value="A_NRPS"/>
    <property type="match status" value="1"/>
</dbReference>
<dbReference type="InterPro" id="IPR023213">
    <property type="entry name" value="CAT-like_dom_sf"/>
</dbReference>
<dbReference type="Gene3D" id="3.40.50.1820">
    <property type="entry name" value="alpha/beta hydrolase"/>
    <property type="match status" value="1"/>
</dbReference>
<dbReference type="Proteomes" id="UP000618445">
    <property type="component" value="Unassembled WGS sequence"/>
</dbReference>
<sequence>MKEIVSQNKGLKSSHSSEIFLPLSEGQKALWLLAQIQPLNKSHNIYSTIQIKSALDVEAWHRVWEQLFDRHSILRTTYKKIEGQVVQQIKAHLDSYIEIIDSEGWSEDKLKSQIFKESDRLFDLEHGPIIRIYLFRCSTDEYIQLITMHHIAGDLWSFDILIQDLQILYAREIYKDFPIESIQKLETLPDCFPYSDYVSWQSNMLNSDRGQESQQYWQKQLSGELPIVNLPFQKQNLATQTLSNCSYIVDITPNLIESLKRLAEANGVSLDRVMLTVFKILLYRYIGHEDIMVGSPMACRDGQDKFKNIVGFFSNIVVLRTKITKNQTFRELLAQVNQVVSSAQVYQDYPFSNIIQQLHRGDSGDFKLLKIAFTWHKQRWDQTQNVLQIKPMQLGHQRGVPFDLTLSIMETEGYFKANWQYNLDLFETEAIASMAGHFQQLLESILADPDQLISQLPLLTKTEQHKLLVDWNLTQADYPADKCIHHLFEQQVERTPNAIAVVCENQQLTYQALNQRANQLAHHLQSLGADRNMLIGIYMERSIEMVIGILGVLKSGSAYLPLDTNYPQERLMYMLSDSRISLLLTQQNLAKSLAQQQIQIICIEDLQITEERITENVNSNVTAKDLAYVIYTSGSTGKPKGVEIRHQGLVNMMFYRITKLLDREDLIAVPLTSPISFDASVVQLFTPLLAGGKSVIVDNLFSLPRCSQFNQITCIGATPSIIEKFIDEFSLPTSLRTLTIGGEAISQALLEKLMTSTNVLKVINIYGPTEVTVHCTAAVLFDRDKQKIESPHIGCPIANTNVYILDPELQPVPVNIPGELYIGGVGVAKGYLNQPKLTDEKFIVNPFNSQSNSRLYKTGDLACYLPNGNIEFLGRIDSQLKIRGFRIELEEIESALAQYSSIKEVIVTTCTDDTGLKSLCAYFIANQKTRSEEIRVFLAQKIPSYMIPTFFVELEQLYLTPNGKIDRQNLPLPKPSPKASFVSPRNDTERKLVSLWSKLLKIEKISVDDNFLELGGNSLLSANLFAQIYKQFKINLSLSVIFEAPTIEKLAKILQSEVVISSWQPLVPIIPVKDSGTYPPLFCVSGIHGNVILYYKLAKYLGESQPFYGLQPRGLDGIQPPHTSIEAMATSYIQAIRTVQPKGPYFIGGFSFGSKIVWEMAQQLYQQGERVALLALFDGRNVSKDIVRLPFRKRIFLHFQNFREIGFAYISQKLPSWQDWLNVSSQYWTKKTARRFYNRLQLPLPFYLRQFAIEEILEKTAVEAMKNYVIQPYPDKVTLFRADIQDSYVVGIPLLDWDLGWGQLASGGVEIQTVPGDHLTMFREPQIQILAQKLQECLHRARQAQR</sequence>
<dbReference type="PANTHER" id="PTHR45527:SF1">
    <property type="entry name" value="FATTY ACID SYNTHASE"/>
    <property type="match status" value="1"/>
</dbReference>
<keyword evidence="2" id="KW-0596">Phosphopantetheine</keyword>
<comment type="caution">
    <text evidence="5">The sequence shown here is derived from an EMBL/GenBank/DDBJ whole genome shotgun (WGS) entry which is preliminary data.</text>
</comment>
<dbReference type="SUPFAM" id="SSF56801">
    <property type="entry name" value="Acetyl-CoA synthetase-like"/>
    <property type="match status" value="1"/>
</dbReference>
<evidence type="ECO:0000256" key="3">
    <source>
        <dbReference type="ARBA" id="ARBA00022553"/>
    </source>
</evidence>
<name>A0ABR8CFG7_9CYAN</name>
<dbReference type="Gene3D" id="2.30.38.10">
    <property type="entry name" value="Luciferase, Domain 3"/>
    <property type="match status" value="1"/>
</dbReference>
<dbReference type="Gene3D" id="1.10.1200.10">
    <property type="entry name" value="ACP-like"/>
    <property type="match status" value="1"/>
</dbReference>
<dbReference type="Pfam" id="PF00501">
    <property type="entry name" value="AMP-binding"/>
    <property type="match status" value="1"/>
</dbReference>
<dbReference type="InterPro" id="IPR025110">
    <property type="entry name" value="AMP-bd_C"/>
</dbReference>
<dbReference type="PANTHER" id="PTHR45527">
    <property type="entry name" value="NONRIBOSOMAL PEPTIDE SYNTHETASE"/>
    <property type="match status" value="1"/>
</dbReference>
<organism evidence="5 6">
    <name type="scientific">Phormidium tenue FACHB-1050</name>
    <dbReference type="NCBI Taxonomy" id="2692857"/>
    <lineage>
        <taxon>Bacteria</taxon>
        <taxon>Bacillati</taxon>
        <taxon>Cyanobacteriota</taxon>
        <taxon>Cyanophyceae</taxon>
        <taxon>Oscillatoriophycideae</taxon>
        <taxon>Oscillatoriales</taxon>
        <taxon>Oscillatoriaceae</taxon>
        <taxon>Phormidium</taxon>
    </lineage>
</organism>
<protein>
    <submittedName>
        <fullName evidence="5">Amino acid adenylation domain-containing protein</fullName>
    </submittedName>
</protein>
<dbReference type="InterPro" id="IPR045851">
    <property type="entry name" value="AMP-bd_C_sf"/>
</dbReference>
<dbReference type="Gene3D" id="3.30.559.30">
    <property type="entry name" value="Nonribosomal peptide synthetase, condensation domain"/>
    <property type="match status" value="1"/>
</dbReference>
<dbReference type="InterPro" id="IPR009081">
    <property type="entry name" value="PP-bd_ACP"/>
</dbReference>
<dbReference type="InterPro" id="IPR020806">
    <property type="entry name" value="PKS_PP-bd"/>
</dbReference>
<gene>
    <name evidence="5" type="ORF">H6G05_22245</name>
</gene>
<keyword evidence="6" id="KW-1185">Reference proteome</keyword>
<dbReference type="InterPro" id="IPR036736">
    <property type="entry name" value="ACP-like_sf"/>
</dbReference>
<dbReference type="InterPro" id="IPR001031">
    <property type="entry name" value="Thioesterase"/>
</dbReference>
<accession>A0ABR8CFG7</accession>
<dbReference type="Gene3D" id="3.40.50.980">
    <property type="match status" value="2"/>
</dbReference>
<keyword evidence="3" id="KW-0597">Phosphoprotein</keyword>
<dbReference type="Pfam" id="PF00550">
    <property type="entry name" value="PP-binding"/>
    <property type="match status" value="1"/>
</dbReference>
<dbReference type="Pfam" id="PF00668">
    <property type="entry name" value="Condensation"/>
    <property type="match status" value="1"/>
</dbReference>
<dbReference type="EMBL" id="JACJQY010000055">
    <property type="protein sequence ID" value="MBD2319548.1"/>
    <property type="molecule type" value="Genomic_DNA"/>
</dbReference>
<evidence type="ECO:0000313" key="5">
    <source>
        <dbReference type="EMBL" id="MBD2319548.1"/>
    </source>
</evidence>
<dbReference type="CDD" id="cd19531">
    <property type="entry name" value="LCL_NRPS-like"/>
    <property type="match status" value="1"/>
</dbReference>